<sequence>MHAAGDVPGAPSVADRAVHVTEHTRGQHRVEEARPVAVADRPGPAQAQAQRPGHRAPAPRRAEDPERTEHERGQQGAGPDPAQPLQHRARADLHDQHHQQGDTTGHAEQR</sequence>
<name>A0ABN1XLG2_9PSEU</name>
<evidence type="ECO:0000313" key="2">
    <source>
        <dbReference type="EMBL" id="GAA1384799.1"/>
    </source>
</evidence>
<feature type="region of interest" description="Disordered" evidence="1">
    <location>
        <begin position="1"/>
        <end position="110"/>
    </location>
</feature>
<dbReference type="EMBL" id="BAAAJK010000006">
    <property type="protein sequence ID" value="GAA1384799.1"/>
    <property type="molecule type" value="Genomic_DNA"/>
</dbReference>
<dbReference type="Proteomes" id="UP001501414">
    <property type="component" value="Unassembled WGS sequence"/>
</dbReference>
<accession>A0ABN1XLG2</accession>
<feature type="compositionally biased region" description="Low complexity" evidence="1">
    <location>
        <begin position="41"/>
        <end position="51"/>
    </location>
</feature>
<evidence type="ECO:0000256" key="1">
    <source>
        <dbReference type="SAM" id="MobiDB-lite"/>
    </source>
</evidence>
<gene>
    <name evidence="2" type="ORF">GCM10009613_16180</name>
</gene>
<proteinExistence type="predicted"/>
<evidence type="ECO:0000313" key="3">
    <source>
        <dbReference type="Proteomes" id="UP001501414"/>
    </source>
</evidence>
<organism evidence="2 3">
    <name type="scientific">Pseudonocardia kongjuensis</name>
    <dbReference type="NCBI Taxonomy" id="102227"/>
    <lineage>
        <taxon>Bacteria</taxon>
        <taxon>Bacillati</taxon>
        <taxon>Actinomycetota</taxon>
        <taxon>Actinomycetes</taxon>
        <taxon>Pseudonocardiales</taxon>
        <taxon>Pseudonocardiaceae</taxon>
        <taxon>Pseudonocardia</taxon>
    </lineage>
</organism>
<feature type="compositionally biased region" description="Basic and acidic residues" evidence="1">
    <location>
        <begin position="60"/>
        <end position="73"/>
    </location>
</feature>
<feature type="compositionally biased region" description="Basic and acidic residues" evidence="1">
    <location>
        <begin position="89"/>
        <end position="110"/>
    </location>
</feature>
<feature type="compositionally biased region" description="Basic and acidic residues" evidence="1">
    <location>
        <begin position="16"/>
        <end position="34"/>
    </location>
</feature>
<keyword evidence="3" id="KW-1185">Reference proteome</keyword>
<comment type="caution">
    <text evidence="2">The sequence shown here is derived from an EMBL/GenBank/DDBJ whole genome shotgun (WGS) entry which is preliminary data.</text>
</comment>
<reference evidence="2 3" key="1">
    <citation type="journal article" date="2019" name="Int. J. Syst. Evol. Microbiol.">
        <title>The Global Catalogue of Microorganisms (GCM) 10K type strain sequencing project: providing services to taxonomists for standard genome sequencing and annotation.</title>
        <authorList>
            <consortium name="The Broad Institute Genomics Platform"/>
            <consortium name="The Broad Institute Genome Sequencing Center for Infectious Disease"/>
            <person name="Wu L."/>
            <person name="Ma J."/>
        </authorList>
    </citation>
    <scope>NUCLEOTIDE SEQUENCE [LARGE SCALE GENOMIC DNA]</scope>
    <source>
        <strain evidence="2 3">JCM 11896</strain>
    </source>
</reference>
<protein>
    <submittedName>
        <fullName evidence="2">Uncharacterized protein</fullName>
    </submittedName>
</protein>